<evidence type="ECO:0000313" key="13">
    <source>
        <dbReference type="Proteomes" id="UP000095287"/>
    </source>
</evidence>
<protein>
    <recommendedName>
        <fullName evidence="5">Evolutionarily conserved signaling intermediate in Toll pathway, mitochondrial</fullName>
    </recommendedName>
</protein>
<comment type="similarity">
    <text evidence="4">Belongs to the ECSIT family.</text>
</comment>
<dbReference type="Pfam" id="PF14784">
    <property type="entry name" value="ECSIT_C"/>
    <property type="match status" value="1"/>
</dbReference>
<evidence type="ECO:0000259" key="12">
    <source>
        <dbReference type="SMART" id="SM01284"/>
    </source>
</evidence>
<evidence type="ECO:0000256" key="2">
    <source>
        <dbReference type="ARBA" id="ARBA00004173"/>
    </source>
</evidence>
<dbReference type="WBParaSite" id="L893_g18487.t1">
    <property type="protein sequence ID" value="L893_g18487.t1"/>
    <property type="gene ID" value="L893_g18487"/>
</dbReference>
<accession>A0A1I7YPU6</accession>
<dbReference type="GO" id="GO:0005739">
    <property type="term" value="C:mitochondrion"/>
    <property type="evidence" value="ECO:0007669"/>
    <property type="project" value="UniProtKB-SubCell"/>
</dbReference>
<evidence type="ECO:0000256" key="6">
    <source>
        <dbReference type="ARBA" id="ARBA00022490"/>
    </source>
</evidence>
<dbReference type="PANTHER" id="PTHR13113">
    <property type="entry name" value="ECSIT EVOLUTIONARILY CONSERVED SIGNALING INTERMEDIATE IN TOLL PATHWAYS"/>
    <property type="match status" value="1"/>
</dbReference>
<dbReference type="Proteomes" id="UP000095287">
    <property type="component" value="Unplaced"/>
</dbReference>
<evidence type="ECO:0000256" key="11">
    <source>
        <dbReference type="ARBA" id="ARBA00023242"/>
    </source>
</evidence>
<keyword evidence="10" id="KW-0496">Mitochondrion</keyword>
<evidence type="ECO:0000256" key="1">
    <source>
        <dbReference type="ARBA" id="ARBA00004123"/>
    </source>
</evidence>
<evidence type="ECO:0000256" key="8">
    <source>
        <dbReference type="ARBA" id="ARBA00022859"/>
    </source>
</evidence>
<evidence type="ECO:0000256" key="10">
    <source>
        <dbReference type="ARBA" id="ARBA00023128"/>
    </source>
</evidence>
<dbReference type="InterPro" id="IPR010418">
    <property type="entry name" value="ECSIT"/>
</dbReference>
<evidence type="ECO:0000313" key="14">
    <source>
        <dbReference type="WBParaSite" id="L893_g18487.t1"/>
    </source>
</evidence>
<keyword evidence="9" id="KW-0809">Transit peptide</keyword>
<dbReference type="InterPro" id="IPR046448">
    <property type="entry name" value="ECSIT_N"/>
</dbReference>
<proteinExistence type="inferred from homology"/>
<reference evidence="14" key="1">
    <citation type="submission" date="2016-11" db="UniProtKB">
        <authorList>
            <consortium name="WormBaseParasite"/>
        </authorList>
    </citation>
    <scope>IDENTIFICATION</scope>
</reference>
<dbReference type="Pfam" id="PF06239">
    <property type="entry name" value="ECSIT_N"/>
    <property type="match status" value="1"/>
</dbReference>
<name>A0A1I7YPU6_9BILA</name>
<dbReference type="PANTHER" id="PTHR13113:SF1">
    <property type="entry name" value="EVOLUTIONARILY CONSERVED SIGNALING INTERMEDIATE IN TOLL PATHWAY, MITOCHONDRIAL"/>
    <property type="match status" value="1"/>
</dbReference>
<keyword evidence="7" id="KW-0399">Innate immunity</keyword>
<dbReference type="AlphaFoldDB" id="A0A1I7YPU6"/>
<feature type="domain" description="ECSIT C-terminal" evidence="12">
    <location>
        <begin position="236"/>
        <end position="359"/>
    </location>
</feature>
<comment type="subcellular location">
    <subcellularLocation>
        <location evidence="3">Cytoplasm</location>
    </subcellularLocation>
    <subcellularLocation>
        <location evidence="2">Mitochondrion</location>
    </subcellularLocation>
    <subcellularLocation>
        <location evidence="1">Nucleus</location>
    </subcellularLocation>
</comment>
<evidence type="ECO:0000256" key="7">
    <source>
        <dbReference type="ARBA" id="ARBA00022588"/>
    </source>
</evidence>
<evidence type="ECO:0000256" key="9">
    <source>
        <dbReference type="ARBA" id="ARBA00022946"/>
    </source>
</evidence>
<dbReference type="GO" id="GO:0045087">
    <property type="term" value="P:innate immune response"/>
    <property type="evidence" value="ECO:0007669"/>
    <property type="project" value="UniProtKB-KW"/>
</dbReference>
<evidence type="ECO:0000256" key="3">
    <source>
        <dbReference type="ARBA" id="ARBA00004496"/>
    </source>
</evidence>
<keyword evidence="6" id="KW-0963">Cytoplasm</keyword>
<keyword evidence="8" id="KW-0391">Immunity</keyword>
<dbReference type="GO" id="GO:0005634">
    <property type="term" value="C:nucleus"/>
    <property type="evidence" value="ECO:0007669"/>
    <property type="project" value="UniProtKB-SubCell"/>
</dbReference>
<dbReference type="SMART" id="SM01284">
    <property type="entry name" value="ECSIT_Cterm"/>
    <property type="match status" value="1"/>
</dbReference>
<organism evidence="13 14">
    <name type="scientific">Steinernema glaseri</name>
    <dbReference type="NCBI Taxonomy" id="37863"/>
    <lineage>
        <taxon>Eukaryota</taxon>
        <taxon>Metazoa</taxon>
        <taxon>Ecdysozoa</taxon>
        <taxon>Nematoda</taxon>
        <taxon>Chromadorea</taxon>
        <taxon>Rhabditida</taxon>
        <taxon>Tylenchina</taxon>
        <taxon>Panagrolaimomorpha</taxon>
        <taxon>Strongyloidoidea</taxon>
        <taxon>Steinernematidae</taxon>
        <taxon>Steinernema</taxon>
    </lineage>
</organism>
<evidence type="ECO:0000256" key="4">
    <source>
        <dbReference type="ARBA" id="ARBA00007674"/>
    </source>
</evidence>
<keyword evidence="11" id="KW-0539">Nucleus</keyword>
<keyword evidence="13" id="KW-1185">Reference proteome</keyword>
<dbReference type="InterPro" id="IPR029342">
    <property type="entry name" value="ECIST_C"/>
</dbReference>
<dbReference type="GO" id="GO:0007178">
    <property type="term" value="P:cell surface receptor protein serine/threonine kinase signaling pathway"/>
    <property type="evidence" value="ECO:0007669"/>
    <property type="project" value="TreeGrafter"/>
</dbReference>
<sequence>MNPCRSVLCQGRLLTRAILQTNRSFAVDSEVKREASERLLHVDEQFSSVPREGRNRVTFHAAIDLFRQNRTQTRGHVEFINTALNYIKEYGLHKDLDTYKALLNVFPKGKMIPTNSFQKIFLHYPVQQNCCVKVLDLMEWHGVQPDKEVHDIVANAFGEWNFATKKIKRMLYWMPKLKHSNKYLDRRTVENKNLTGIEMAAVALKMMARDPGTDIDYVHYTHSAEFDDKWVVSAQSPVQQSLLSQLPDSACLYVDAPRTVYVMDQKVEYAVLSTDPSAEPFDEFEDDHVEDPDRFESWKSPWERDPFMKKRTLHEQSEQTILGLAVFEECTQEAAASWVNHLQKAAPKIGQLNVLFRLVPVNTSMCSA</sequence>
<evidence type="ECO:0000256" key="5">
    <source>
        <dbReference type="ARBA" id="ARBA00019998"/>
    </source>
</evidence>